<protein>
    <submittedName>
        <fullName evidence="3">PucR family transcriptional regulator</fullName>
    </submittedName>
</protein>
<dbReference type="PANTHER" id="PTHR33744:SF1">
    <property type="entry name" value="DNA-BINDING TRANSCRIPTIONAL ACTIVATOR ADER"/>
    <property type="match status" value="1"/>
</dbReference>
<evidence type="ECO:0000313" key="3">
    <source>
        <dbReference type="EMBL" id="TJZ57532.1"/>
    </source>
</evidence>
<evidence type="ECO:0000259" key="2">
    <source>
        <dbReference type="Pfam" id="PF13556"/>
    </source>
</evidence>
<organism evidence="3 4">
    <name type="scientific">Streptomyces piniterrae</name>
    <dbReference type="NCBI Taxonomy" id="2571125"/>
    <lineage>
        <taxon>Bacteria</taxon>
        <taxon>Bacillati</taxon>
        <taxon>Actinomycetota</taxon>
        <taxon>Actinomycetes</taxon>
        <taxon>Kitasatosporales</taxon>
        <taxon>Streptomycetaceae</taxon>
        <taxon>Streptomyces</taxon>
    </lineage>
</organism>
<name>A0A4U0NU08_9ACTN</name>
<dbReference type="Proteomes" id="UP000308697">
    <property type="component" value="Unassembled WGS sequence"/>
</dbReference>
<dbReference type="Gene3D" id="1.10.10.2840">
    <property type="entry name" value="PucR C-terminal helix-turn-helix domain"/>
    <property type="match status" value="1"/>
</dbReference>
<feature type="region of interest" description="Disordered" evidence="1">
    <location>
        <begin position="154"/>
        <end position="188"/>
    </location>
</feature>
<dbReference type="Pfam" id="PF13556">
    <property type="entry name" value="HTH_30"/>
    <property type="match status" value="1"/>
</dbReference>
<keyword evidence="4" id="KW-1185">Reference proteome</keyword>
<evidence type="ECO:0000256" key="1">
    <source>
        <dbReference type="SAM" id="MobiDB-lite"/>
    </source>
</evidence>
<comment type="caution">
    <text evidence="3">The sequence shown here is derived from an EMBL/GenBank/DDBJ whole genome shotgun (WGS) entry which is preliminary data.</text>
</comment>
<accession>A0A4U0NU08</accession>
<dbReference type="InterPro" id="IPR042070">
    <property type="entry name" value="PucR_C-HTH_sf"/>
</dbReference>
<dbReference type="AlphaFoldDB" id="A0A4U0NU08"/>
<proteinExistence type="predicted"/>
<feature type="domain" description="PucR C-terminal helix-turn-helix" evidence="2">
    <location>
        <begin position="94"/>
        <end position="148"/>
    </location>
</feature>
<sequence length="188" mass="19526">MAWPCDGTGHGGAGNGVGMGGRAVDGFGGGLGGGAGSGLGSGVGGGGGAGVVFVDDHVSSLVILQDESLARALVSRRLRPLAGLTPERCARLEATLLAWLGGGGAPEIAKALSIHPQTVRYRMRQIEKLFGSRLRDPRTRFEIQMALRSRQLLAGGRRRKPDVKRRARATPQPRKPLSMAGRASVNGL</sequence>
<reference evidence="3 4" key="1">
    <citation type="submission" date="2019-04" db="EMBL/GenBank/DDBJ databases">
        <title>Streptomyces piniterrae sp. nov., a heliquinomycin-producing actinomycete isolated from rhizosphere soil of Pinus yunnanensis.</title>
        <authorList>
            <person name="Zhuang X."/>
            <person name="Zhao J."/>
        </authorList>
    </citation>
    <scope>NUCLEOTIDE SEQUENCE [LARGE SCALE GENOMIC DNA]</scope>
    <source>
        <strain evidence="4">jys28</strain>
    </source>
</reference>
<dbReference type="EMBL" id="SUMB01000002">
    <property type="protein sequence ID" value="TJZ57532.1"/>
    <property type="molecule type" value="Genomic_DNA"/>
</dbReference>
<gene>
    <name evidence="3" type="ORF">FCH28_06720</name>
</gene>
<evidence type="ECO:0000313" key="4">
    <source>
        <dbReference type="Proteomes" id="UP000308697"/>
    </source>
</evidence>
<dbReference type="InterPro" id="IPR051448">
    <property type="entry name" value="CdaR-like_regulators"/>
</dbReference>
<dbReference type="OrthoDB" id="5243741at2"/>
<dbReference type="InterPro" id="IPR025736">
    <property type="entry name" value="PucR_C-HTH_dom"/>
</dbReference>
<feature type="compositionally biased region" description="Basic residues" evidence="1">
    <location>
        <begin position="156"/>
        <end position="168"/>
    </location>
</feature>
<dbReference type="PANTHER" id="PTHR33744">
    <property type="entry name" value="CARBOHYDRATE DIACID REGULATOR"/>
    <property type="match status" value="1"/>
</dbReference>